<accession>A0ABQ8UJE0</accession>
<dbReference type="Gene3D" id="3.80.10.10">
    <property type="entry name" value="Ribonuclease Inhibitor"/>
    <property type="match status" value="2"/>
</dbReference>
<protein>
    <submittedName>
        <fullName evidence="2">GTP-binding protein ypt5</fullName>
    </submittedName>
</protein>
<comment type="caution">
    <text evidence="2">The sequence shown here is derived from an EMBL/GenBank/DDBJ whole genome shotgun (WGS) entry which is preliminary data.</text>
</comment>
<reference evidence="2" key="1">
    <citation type="journal article" date="2022" name="bioRxiv">
        <title>Genomics of Preaxostyla Flagellates Illuminates Evolutionary Transitions and the Path Towards Mitochondrial Loss.</title>
        <authorList>
            <person name="Novak L.V.F."/>
            <person name="Treitli S.C."/>
            <person name="Pyrih J."/>
            <person name="Halakuc P."/>
            <person name="Pipaliya S.V."/>
            <person name="Vacek V."/>
            <person name="Brzon O."/>
            <person name="Soukal P."/>
            <person name="Eme L."/>
            <person name="Dacks J.B."/>
            <person name="Karnkowska A."/>
            <person name="Elias M."/>
            <person name="Hampl V."/>
        </authorList>
    </citation>
    <scope>NUCLEOTIDE SEQUENCE</scope>
    <source>
        <strain evidence="2">RCP-MX</strain>
    </source>
</reference>
<dbReference type="SMART" id="SM00174">
    <property type="entry name" value="RHO"/>
    <property type="match status" value="1"/>
</dbReference>
<keyword evidence="1" id="KW-0547">Nucleotide-binding</keyword>
<dbReference type="PROSITE" id="PS51419">
    <property type="entry name" value="RAB"/>
    <property type="match status" value="1"/>
</dbReference>
<evidence type="ECO:0000313" key="3">
    <source>
        <dbReference type="Proteomes" id="UP001141327"/>
    </source>
</evidence>
<organism evidence="2 3">
    <name type="scientific">Paratrimastix pyriformis</name>
    <dbReference type="NCBI Taxonomy" id="342808"/>
    <lineage>
        <taxon>Eukaryota</taxon>
        <taxon>Metamonada</taxon>
        <taxon>Preaxostyla</taxon>
        <taxon>Paratrimastigidae</taxon>
        <taxon>Paratrimastix</taxon>
    </lineage>
</organism>
<dbReference type="Gene3D" id="3.40.50.300">
    <property type="entry name" value="P-loop containing nucleotide triphosphate hydrolases"/>
    <property type="match status" value="1"/>
</dbReference>
<dbReference type="Pfam" id="PF00071">
    <property type="entry name" value="Ras"/>
    <property type="match status" value="1"/>
</dbReference>
<dbReference type="InterPro" id="IPR005225">
    <property type="entry name" value="Small_GTP-bd"/>
</dbReference>
<dbReference type="InterPro" id="IPR001806">
    <property type="entry name" value="Small_GTPase"/>
</dbReference>
<proteinExistence type="predicted"/>
<dbReference type="SUPFAM" id="SSF52047">
    <property type="entry name" value="RNI-like"/>
    <property type="match status" value="2"/>
</dbReference>
<name>A0ABQ8UJE0_9EUKA</name>
<gene>
    <name evidence="2" type="ORF">PAPYR_7731</name>
</gene>
<keyword evidence="3" id="KW-1185">Reference proteome</keyword>
<dbReference type="SMART" id="SM00175">
    <property type="entry name" value="RAB"/>
    <property type="match status" value="1"/>
</dbReference>
<dbReference type="PANTHER" id="PTHR47978">
    <property type="match status" value="1"/>
</dbReference>
<evidence type="ECO:0000256" key="1">
    <source>
        <dbReference type="ARBA" id="ARBA00022741"/>
    </source>
</evidence>
<sequence length="876" mass="95161">MCETTRKIAKILAPETAKDLWEHLPPELLRVIVETSSNPLYAYVQLLSLSHVIRGSIRGTLHDLSFVEPDPALSDIIMPTTDALAALVGPCKTLSKLSFPEKPLLINEHGRGIMSVDAGWADEAFEGHTQLAVIERFPSLPGPDFERILRHLPGLVELTVHSRFSMSTHLLDVLARSCSGLQVLRCSVPEVADSVHFPALAPLSGVIKRLTIQGALDSERLAALVGSLSVVNSLKLSRCPPAALEPIASHLTSLKLSGSLVEEDLPGPWLCRLEALSLKVPTSRFSPRLAGLLAANQATLRALTLELKTGALPSLFVSLCALPHLTRLGLTLFGHGCSLSALPHDLVDRLERLTVRPDPIECGHEYLASSRLQRLCLSGPVSGLTLLECPSLLELNLTGVVAPAPPVLTMLTGSPPWLRVLSSVRLTQPDLLCGGSLVRLEQIHLDVTQLPNPLVLRLPGQLQHLDLHLEREDRRVGGLEPLDLQVEAPRLIDFSLATDHYSLPFVRARLRNCPSLVHLALKSNVSLSLHVDEDEGSGMMRPWSLFVDGLEAASTLGLLVRYGAHLRKIEMRGLQAPGEDWPQLMGALSGLPRLTSLKLGIPDACSVLSLACPRLQTLSLGELRDEVGLPAADASLGHRQAPAWPAAAGSACPQPGSNFIDRVKSEKGMNKCTTTLRGQNRGTVHHNGPSFRYRLDPPSCGNNGKERRYSAKVIVLGDMGVGKTAWINRLIRPTFTDPTMCTIGPTFFVHSLVIDSQTALDLQIWDTAGMERYRAFPRIYYRGTNAALICFDLNKPASLEGALRWYEELHGAIDEAPAVLLVGCKADLPQLVTPAQIAHAQETMGGVPYFASSARCDQGIRELADFLRARMVEANP</sequence>
<dbReference type="InterPro" id="IPR027417">
    <property type="entry name" value="P-loop_NTPase"/>
</dbReference>
<dbReference type="SUPFAM" id="SSF52540">
    <property type="entry name" value="P-loop containing nucleoside triphosphate hydrolases"/>
    <property type="match status" value="1"/>
</dbReference>
<dbReference type="SMART" id="SM00173">
    <property type="entry name" value="RAS"/>
    <property type="match status" value="1"/>
</dbReference>
<dbReference type="InterPro" id="IPR032675">
    <property type="entry name" value="LRR_dom_sf"/>
</dbReference>
<dbReference type="PROSITE" id="PS51421">
    <property type="entry name" value="RAS"/>
    <property type="match status" value="1"/>
</dbReference>
<dbReference type="NCBIfam" id="TIGR00231">
    <property type="entry name" value="small_GTP"/>
    <property type="match status" value="1"/>
</dbReference>
<evidence type="ECO:0000313" key="2">
    <source>
        <dbReference type="EMBL" id="KAJ4456915.1"/>
    </source>
</evidence>
<dbReference type="CDD" id="cd00154">
    <property type="entry name" value="Rab"/>
    <property type="match status" value="1"/>
</dbReference>
<dbReference type="EMBL" id="JAPMOS010000058">
    <property type="protein sequence ID" value="KAJ4456915.1"/>
    <property type="molecule type" value="Genomic_DNA"/>
</dbReference>
<dbReference type="Proteomes" id="UP001141327">
    <property type="component" value="Unassembled WGS sequence"/>
</dbReference>
<dbReference type="PRINTS" id="PR00449">
    <property type="entry name" value="RASTRNSFRMNG"/>
</dbReference>